<evidence type="ECO:0000256" key="5">
    <source>
        <dbReference type="SAM" id="Phobius"/>
    </source>
</evidence>
<evidence type="ECO:0000256" key="4">
    <source>
        <dbReference type="ARBA" id="ARBA00023136"/>
    </source>
</evidence>
<dbReference type="PANTHER" id="PTHR12714">
    <property type="entry name" value="PROTEIN-S ISOPRENYLCYSTEINE O-METHYLTRANSFERASE"/>
    <property type="match status" value="1"/>
</dbReference>
<keyword evidence="3 5" id="KW-1133">Transmembrane helix</keyword>
<accession>A0A381RQY7</accession>
<feature type="transmembrane region" description="Helical" evidence="5">
    <location>
        <begin position="141"/>
        <end position="158"/>
    </location>
</feature>
<dbReference type="AlphaFoldDB" id="A0A381RQY7"/>
<dbReference type="PANTHER" id="PTHR12714:SF9">
    <property type="entry name" value="PROTEIN-S-ISOPRENYLCYSTEINE O-METHYLTRANSFERASE"/>
    <property type="match status" value="1"/>
</dbReference>
<dbReference type="GO" id="GO:0012505">
    <property type="term" value="C:endomembrane system"/>
    <property type="evidence" value="ECO:0007669"/>
    <property type="project" value="UniProtKB-SubCell"/>
</dbReference>
<protein>
    <recommendedName>
        <fullName evidence="7">Steroid 5-alpha reductase C-terminal domain-containing protein</fullName>
    </recommendedName>
</protein>
<name>A0A381RQY7_9ZZZZ</name>
<evidence type="ECO:0000256" key="1">
    <source>
        <dbReference type="ARBA" id="ARBA00004127"/>
    </source>
</evidence>
<evidence type="ECO:0000313" key="6">
    <source>
        <dbReference type="EMBL" id="SUZ93664.1"/>
    </source>
</evidence>
<keyword evidence="4 5" id="KW-0472">Membrane</keyword>
<evidence type="ECO:0000256" key="2">
    <source>
        <dbReference type="ARBA" id="ARBA00022692"/>
    </source>
</evidence>
<feature type="transmembrane region" description="Helical" evidence="5">
    <location>
        <begin position="62"/>
        <end position="90"/>
    </location>
</feature>
<evidence type="ECO:0000256" key="3">
    <source>
        <dbReference type="ARBA" id="ARBA00022989"/>
    </source>
</evidence>
<comment type="subcellular location">
    <subcellularLocation>
        <location evidence="1">Endomembrane system</location>
        <topology evidence="1">Multi-pass membrane protein</topology>
    </subcellularLocation>
</comment>
<dbReference type="EMBL" id="UINC01002166">
    <property type="protein sequence ID" value="SUZ93664.1"/>
    <property type="molecule type" value="Genomic_DNA"/>
</dbReference>
<evidence type="ECO:0008006" key="7">
    <source>
        <dbReference type="Google" id="ProtNLM"/>
    </source>
</evidence>
<proteinExistence type="predicted"/>
<dbReference type="InterPro" id="IPR007318">
    <property type="entry name" value="Phopholipid_MeTrfase"/>
</dbReference>
<organism evidence="6">
    <name type="scientific">marine metagenome</name>
    <dbReference type="NCBI Taxonomy" id="408172"/>
    <lineage>
        <taxon>unclassified sequences</taxon>
        <taxon>metagenomes</taxon>
        <taxon>ecological metagenomes</taxon>
    </lineage>
</organism>
<dbReference type="Gene3D" id="1.20.120.1630">
    <property type="match status" value="1"/>
</dbReference>
<dbReference type="GO" id="GO:0016740">
    <property type="term" value="F:transferase activity"/>
    <property type="evidence" value="ECO:0007669"/>
    <property type="project" value="UniProtKB-ARBA"/>
</dbReference>
<keyword evidence="2 5" id="KW-0812">Transmembrane</keyword>
<dbReference type="Pfam" id="PF04191">
    <property type="entry name" value="PEMT"/>
    <property type="match status" value="1"/>
</dbReference>
<feature type="non-terminal residue" evidence="6">
    <location>
        <position position="1"/>
    </location>
</feature>
<gene>
    <name evidence="6" type="ORF">METZ01_LOCUS46518</name>
</gene>
<sequence length="160" mass="17493">VTAGFVVSVAAFWLARPTWQSLALGGTVGLVGESLRLWAAGHLEKEREVTSSGPYRWVRHPLYVGSALLGIGFVIAARHALVALFVVLYLGIWLSAAVRLEETVLRAKFGDEYGRYVDGADVPTPRRFSLDRVRRNREPKTVLGVVVAQVVLAAKIVIDV</sequence>
<reference evidence="6" key="1">
    <citation type="submission" date="2018-05" db="EMBL/GenBank/DDBJ databases">
        <authorList>
            <person name="Lanie J.A."/>
            <person name="Ng W.-L."/>
            <person name="Kazmierczak K.M."/>
            <person name="Andrzejewski T.M."/>
            <person name="Davidsen T.M."/>
            <person name="Wayne K.J."/>
            <person name="Tettelin H."/>
            <person name="Glass J.I."/>
            <person name="Rusch D."/>
            <person name="Podicherti R."/>
            <person name="Tsui H.-C.T."/>
            <person name="Winkler M.E."/>
        </authorList>
    </citation>
    <scope>NUCLEOTIDE SEQUENCE</scope>
</reference>